<sequence length="182" mass="20597">SRGDATVYAVRAGGKEARAFVRADSPIEELRDLVKFDFAAMDSWFEEDEEIYTHARDPYTRVDILASSRHVRVEIDGVTVAETTNARLLFETGLPTRYYLPKTAVRQDLLEASDTESHCPYKGTASYYSATIDGVRHDDIAWYYNTPLPESQKVAGLVAFYDEKVDTFVDGVRQPRPKTKFA</sequence>
<organism evidence="2 3">
    <name type="scientific">Kibdelosporangium lantanae</name>
    <dbReference type="NCBI Taxonomy" id="1497396"/>
    <lineage>
        <taxon>Bacteria</taxon>
        <taxon>Bacillati</taxon>
        <taxon>Actinomycetota</taxon>
        <taxon>Actinomycetes</taxon>
        <taxon>Pseudonocardiales</taxon>
        <taxon>Pseudonocardiaceae</taxon>
        <taxon>Kibdelosporangium</taxon>
    </lineage>
</organism>
<comment type="caution">
    <text evidence="2">The sequence shown here is derived from an EMBL/GenBank/DDBJ whole genome shotgun (WGS) entry which is preliminary data.</text>
</comment>
<dbReference type="Pfam" id="PF04248">
    <property type="entry name" value="NTP_transf_9"/>
    <property type="match status" value="1"/>
</dbReference>
<dbReference type="EMBL" id="JBHTIS010003052">
    <property type="protein sequence ID" value="MFD1050727.1"/>
    <property type="molecule type" value="Genomic_DNA"/>
</dbReference>
<dbReference type="InterPro" id="IPR038694">
    <property type="entry name" value="DUF427_sf"/>
</dbReference>
<dbReference type="PANTHER" id="PTHR34310:SF9">
    <property type="entry name" value="BLR5716 PROTEIN"/>
    <property type="match status" value="1"/>
</dbReference>
<feature type="domain" description="DUF427" evidence="1">
    <location>
        <begin position="71"/>
        <end position="163"/>
    </location>
</feature>
<evidence type="ECO:0000313" key="2">
    <source>
        <dbReference type="EMBL" id="MFD1050727.1"/>
    </source>
</evidence>
<dbReference type="InterPro" id="IPR007361">
    <property type="entry name" value="DUF427"/>
</dbReference>
<keyword evidence="3" id="KW-1185">Reference proteome</keyword>
<evidence type="ECO:0000259" key="1">
    <source>
        <dbReference type="Pfam" id="PF04248"/>
    </source>
</evidence>
<feature type="non-terminal residue" evidence="2">
    <location>
        <position position="1"/>
    </location>
</feature>
<dbReference type="PANTHER" id="PTHR34310">
    <property type="entry name" value="DUF427 DOMAIN PROTEIN (AFU_ORTHOLOGUE AFUA_3G02220)"/>
    <property type="match status" value="1"/>
</dbReference>
<accession>A0ABW3MKL7</accession>
<gene>
    <name evidence="2" type="ORF">ACFQ1S_36970</name>
</gene>
<protein>
    <submittedName>
        <fullName evidence="2">DUF427 domain-containing protein</fullName>
    </submittedName>
</protein>
<dbReference type="Proteomes" id="UP001597045">
    <property type="component" value="Unassembled WGS sequence"/>
</dbReference>
<name>A0ABW3MKL7_9PSEU</name>
<evidence type="ECO:0000313" key="3">
    <source>
        <dbReference type="Proteomes" id="UP001597045"/>
    </source>
</evidence>
<dbReference type="Gene3D" id="2.170.150.40">
    <property type="entry name" value="Domain of unknown function (DUF427)"/>
    <property type="match status" value="1"/>
</dbReference>
<reference evidence="3" key="1">
    <citation type="journal article" date="2019" name="Int. J. Syst. Evol. Microbiol.">
        <title>The Global Catalogue of Microorganisms (GCM) 10K type strain sequencing project: providing services to taxonomists for standard genome sequencing and annotation.</title>
        <authorList>
            <consortium name="The Broad Institute Genomics Platform"/>
            <consortium name="The Broad Institute Genome Sequencing Center for Infectious Disease"/>
            <person name="Wu L."/>
            <person name="Ma J."/>
        </authorList>
    </citation>
    <scope>NUCLEOTIDE SEQUENCE [LARGE SCALE GENOMIC DNA]</scope>
    <source>
        <strain evidence="3">JCM 31486</strain>
    </source>
</reference>
<proteinExistence type="predicted"/>